<evidence type="ECO:0000256" key="13">
    <source>
        <dbReference type="ARBA" id="ARBA00043915"/>
    </source>
</evidence>
<dbReference type="GO" id="GO:0004476">
    <property type="term" value="F:mannose-6-phosphate isomerase activity"/>
    <property type="evidence" value="ECO:0007669"/>
    <property type="project" value="UniProtKB-EC"/>
</dbReference>
<organism evidence="22 23">
    <name type="scientific">Phodopus roborovskii</name>
    <name type="common">Roborovski's desert hamster</name>
    <name type="synonym">Cricetulus roborovskii</name>
    <dbReference type="NCBI Taxonomy" id="109678"/>
    <lineage>
        <taxon>Eukaryota</taxon>
        <taxon>Metazoa</taxon>
        <taxon>Chordata</taxon>
        <taxon>Craniata</taxon>
        <taxon>Vertebrata</taxon>
        <taxon>Euteleostomi</taxon>
        <taxon>Mammalia</taxon>
        <taxon>Eutheria</taxon>
        <taxon>Euarchontoglires</taxon>
        <taxon>Glires</taxon>
        <taxon>Rodentia</taxon>
        <taxon>Myomorpha</taxon>
        <taxon>Muroidea</taxon>
        <taxon>Cricetidae</taxon>
        <taxon>Cricetinae</taxon>
        <taxon>Phodopus</taxon>
    </lineage>
</organism>
<dbReference type="CDD" id="cd07011">
    <property type="entry name" value="cupin_PMI_type_I_N"/>
    <property type="match status" value="1"/>
</dbReference>
<dbReference type="AlphaFoldDB" id="A0AAU9ZSH0"/>
<dbReference type="InterPro" id="IPR014710">
    <property type="entry name" value="RmlC-like_jellyroll"/>
</dbReference>
<comment type="cofactor">
    <cofactor evidence="15 16">
        <name>Zn(2+)</name>
        <dbReference type="ChEBI" id="CHEBI:29105"/>
    </cofactor>
    <text evidence="15 16">Binds 1 zinc ion per subunit.</text>
</comment>
<feature type="domain" description="Phosphomannose isomerase type I catalytic" evidence="20">
    <location>
        <begin position="6"/>
        <end position="154"/>
    </location>
</feature>
<dbReference type="InterPro" id="IPR001250">
    <property type="entry name" value="Man6P_Isoase-1"/>
</dbReference>
<evidence type="ECO:0000256" key="6">
    <source>
        <dbReference type="ARBA" id="ARBA00018236"/>
    </source>
</evidence>
<evidence type="ECO:0000256" key="8">
    <source>
        <dbReference type="ARBA" id="ARBA00022553"/>
    </source>
</evidence>
<evidence type="ECO:0000256" key="17">
    <source>
        <dbReference type="RuleBase" id="RU004189"/>
    </source>
</evidence>
<protein>
    <recommendedName>
        <fullName evidence="6 16">Mannose-6-phosphate isomerase</fullName>
        <ecNumber evidence="5 16">5.3.1.8</ecNumber>
    </recommendedName>
</protein>
<evidence type="ECO:0000259" key="19">
    <source>
        <dbReference type="Pfam" id="PF01238"/>
    </source>
</evidence>
<feature type="binding site" evidence="15">
    <location>
        <position position="137"/>
    </location>
    <ligand>
        <name>Zn(2+)</name>
        <dbReference type="ChEBI" id="CHEBI:29105"/>
    </ligand>
</feature>
<proteinExistence type="inferred from homology"/>
<evidence type="ECO:0000256" key="14">
    <source>
        <dbReference type="PIRSR" id="PIRSR001480-1"/>
    </source>
</evidence>
<keyword evidence="23" id="KW-1185">Reference proteome</keyword>
<comment type="catalytic activity">
    <reaction evidence="1 16">
        <text>D-mannose 6-phosphate = D-fructose 6-phosphate</text>
        <dbReference type="Rhea" id="RHEA:12356"/>
        <dbReference type="ChEBI" id="CHEBI:58735"/>
        <dbReference type="ChEBI" id="CHEBI:61527"/>
        <dbReference type="EC" id="5.3.1.8"/>
    </reaction>
</comment>
<evidence type="ECO:0000256" key="7">
    <source>
        <dbReference type="ARBA" id="ARBA00022490"/>
    </source>
</evidence>
<evidence type="ECO:0000256" key="5">
    <source>
        <dbReference type="ARBA" id="ARBA00011956"/>
    </source>
</evidence>
<dbReference type="Proteomes" id="UP001152836">
    <property type="component" value="Unassembled WGS sequence"/>
</dbReference>
<dbReference type="FunFam" id="2.60.120.10:FF:000060">
    <property type="entry name" value="Putative mannose-6-phosphate isomerase"/>
    <property type="match status" value="1"/>
</dbReference>
<evidence type="ECO:0000313" key="23">
    <source>
        <dbReference type="Proteomes" id="UP001152836"/>
    </source>
</evidence>
<accession>A0AAU9ZSH0</accession>
<comment type="function">
    <text evidence="13">Isomerase that catalyzes the interconversion of fructose-6-P and mannose-6-P and has a critical role in the supply of D-mannose derivatives required for many eukaryotic glycosylation reactions.</text>
</comment>
<name>A0AAU9ZSH0_PHORO</name>
<dbReference type="PANTHER" id="PTHR10309:SF0">
    <property type="entry name" value="MANNOSE-6-PHOSPHATE ISOMERASE"/>
    <property type="match status" value="1"/>
</dbReference>
<dbReference type="EC" id="5.3.1.8" evidence="5 16"/>
<feature type="domain" description="Phosphomannose isomerase type I C-terminal" evidence="19">
    <location>
        <begin position="337"/>
        <end position="381"/>
    </location>
</feature>
<feature type="active site" evidence="14">
    <location>
        <position position="295"/>
    </location>
</feature>
<comment type="caution">
    <text evidence="22">The sequence shown here is derived from an EMBL/GenBank/DDBJ whole genome shotgun (WGS) entry which is preliminary data.</text>
</comment>
<feature type="binding site" evidence="15">
    <location>
        <position position="110"/>
    </location>
    <ligand>
        <name>Zn(2+)</name>
        <dbReference type="ChEBI" id="CHEBI:29105"/>
    </ligand>
</feature>
<evidence type="ECO:0000256" key="10">
    <source>
        <dbReference type="ARBA" id="ARBA00022833"/>
    </source>
</evidence>
<evidence type="ECO:0000256" key="18">
    <source>
        <dbReference type="RuleBase" id="RU004248"/>
    </source>
</evidence>
<dbReference type="Gene3D" id="1.10.441.10">
    <property type="entry name" value="Phosphomannose Isomerase, domain 2"/>
    <property type="match status" value="1"/>
</dbReference>
<feature type="domain" description="Phosphomannose isomerase type I helical insertion" evidence="21">
    <location>
        <begin position="170"/>
        <end position="257"/>
    </location>
</feature>
<dbReference type="PRINTS" id="PR00714">
    <property type="entry name" value="MAN6PISMRASE"/>
</dbReference>
<evidence type="ECO:0000256" key="11">
    <source>
        <dbReference type="ARBA" id="ARBA00022990"/>
    </source>
</evidence>
<reference evidence="22" key="1">
    <citation type="submission" date="2022-06" db="EMBL/GenBank/DDBJ databases">
        <authorList>
            <person name="Andreotti S."/>
            <person name="Wyler E."/>
        </authorList>
    </citation>
    <scope>NUCLEOTIDE SEQUENCE</scope>
</reference>
<dbReference type="InterPro" id="IPR018050">
    <property type="entry name" value="Pmannose_isomerase-type1_CS"/>
</dbReference>
<dbReference type="KEGG" id="prob:127231806"/>
<comment type="similarity">
    <text evidence="4 17">Belongs to the mannose-6-phosphate isomerase type 1 family.</text>
</comment>
<gene>
    <name evidence="22" type="primary">Mpi</name>
    <name evidence="22" type="ORF">PHOROB_LOCUS12174</name>
</gene>
<evidence type="ECO:0000256" key="9">
    <source>
        <dbReference type="ARBA" id="ARBA00022723"/>
    </source>
</evidence>
<dbReference type="InterPro" id="IPR046456">
    <property type="entry name" value="PMI_typeI_C"/>
</dbReference>
<dbReference type="CTD" id="4351"/>
<comment type="pathway">
    <text evidence="3 18">Nucleotide-sugar biosynthesis; GDP-alpha-D-mannose biosynthesis; alpha-D-mannose 1-phosphate from D-fructose 6-phosphate: step 1/2.</text>
</comment>
<evidence type="ECO:0000256" key="2">
    <source>
        <dbReference type="ARBA" id="ARBA00004496"/>
    </source>
</evidence>
<dbReference type="FunFam" id="2.60.120.10:FF:000044">
    <property type="entry name" value="Mannose-6-phosphate isomerase"/>
    <property type="match status" value="1"/>
</dbReference>
<keyword evidence="8" id="KW-0597">Phosphoprotein</keyword>
<dbReference type="Pfam" id="PF20511">
    <property type="entry name" value="PMI_typeI_cat"/>
    <property type="match status" value="1"/>
</dbReference>
<dbReference type="InterPro" id="IPR011051">
    <property type="entry name" value="RmlC_Cupin_sf"/>
</dbReference>
<dbReference type="Pfam" id="PF20512">
    <property type="entry name" value="PMI_typeI_hel"/>
    <property type="match status" value="1"/>
</dbReference>
<dbReference type="GO" id="GO:0005829">
    <property type="term" value="C:cytosol"/>
    <property type="evidence" value="ECO:0007669"/>
    <property type="project" value="TreeGrafter"/>
</dbReference>
<keyword evidence="7" id="KW-0963">Cytoplasm</keyword>
<feature type="binding site" evidence="15">
    <location>
        <position position="276"/>
    </location>
    <ligand>
        <name>Zn(2+)</name>
        <dbReference type="ChEBI" id="CHEBI:29105"/>
    </ligand>
</feature>
<keyword evidence="12 16" id="KW-0413">Isomerase</keyword>
<evidence type="ECO:0000256" key="12">
    <source>
        <dbReference type="ARBA" id="ARBA00023235"/>
    </source>
</evidence>
<dbReference type="EMBL" id="CALSGD010001501">
    <property type="protein sequence ID" value="CAH6869911.1"/>
    <property type="molecule type" value="Genomic_DNA"/>
</dbReference>
<dbReference type="GO" id="GO:0008270">
    <property type="term" value="F:zinc ion binding"/>
    <property type="evidence" value="ECO:0007669"/>
    <property type="project" value="InterPro"/>
</dbReference>
<evidence type="ECO:0000259" key="20">
    <source>
        <dbReference type="Pfam" id="PF20511"/>
    </source>
</evidence>
<dbReference type="Gene3D" id="2.60.120.10">
    <property type="entry name" value="Jelly Rolls"/>
    <property type="match status" value="2"/>
</dbReference>
<evidence type="ECO:0000256" key="15">
    <source>
        <dbReference type="PIRSR" id="PIRSR001480-2"/>
    </source>
</evidence>
<evidence type="ECO:0000256" key="16">
    <source>
        <dbReference type="RuleBase" id="RU000611"/>
    </source>
</evidence>
<dbReference type="GO" id="GO:0061611">
    <property type="term" value="P:mannose to fructose-6-phosphate catabolic process"/>
    <property type="evidence" value="ECO:0007669"/>
    <property type="project" value="UniProtKB-ARBA"/>
</dbReference>
<dbReference type="RefSeq" id="XP_051053526.1">
    <property type="nucleotide sequence ID" value="XM_051197569.1"/>
</dbReference>
<dbReference type="SUPFAM" id="SSF51182">
    <property type="entry name" value="RmlC-like cupins"/>
    <property type="match status" value="1"/>
</dbReference>
<dbReference type="Pfam" id="PF01238">
    <property type="entry name" value="PMI_typeI_C"/>
    <property type="match status" value="1"/>
</dbReference>
<dbReference type="GeneID" id="127231806"/>
<feature type="binding site" evidence="15">
    <location>
        <position position="112"/>
    </location>
    <ligand>
        <name>Zn(2+)</name>
        <dbReference type="ChEBI" id="CHEBI:29105"/>
    </ligand>
</feature>
<evidence type="ECO:0000259" key="21">
    <source>
        <dbReference type="Pfam" id="PF20512"/>
    </source>
</evidence>
<dbReference type="PANTHER" id="PTHR10309">
    <property type="entry name" value="MANNOSE-6-PHOSPHATE ISOMERASE"/>
    <property type="match status" value="1"/>
</dbReference>
<dbReference type="FunFam" id="1.10.441.10:FF:000001">
    <property type="entry name" value="Mannose-6-phosphate isomerase"/>
    <property type="match status" value="1"/>
</dbReference>
<dbReference type="InterPro" id="IPR046457">
    <property type="entry name" value="PMI_typeI_cat"/>
</dbReference>
<evidence type="ECO:0000256" key="3">
    <source>
        <dbReference type="ARBA" id="ARBA00004666"/>
    </source>
</evidence>
<dbReference type="NCBIfam" id="TIGR00218">
    <property type="entry name" value="manA"/>
    <property type="match status" value="1"/>
</dbReference>
<keyword evidence="11" id="KW-0007">Acetylation</keyword>
<comment type="subcellular location">
    <subcellularLocation>
        <location evidence="2">Cytoplasm</location>
    </subcellularLocation>
</comment>
<evidence type="ECO:0000256" key="1">
    <source>
        <dbReference type="ARBA" id="ARBA00000757"/>
    </source>
</evidence>
<keyword evidence="10 15" id="KW-0862">Zinc</keyword>
<evidence type="ECO:0000313" key="22">
    <source>
        <dbReference type="EMBL" id="CAH6869911.1"/>
    </source>
</evidence>
<sequence length="423" mass="46631">MASQRVFPLSCVVQQYSWGKIGSNSEVACLLASSDPLVQISEDKPYAELWMGTHPRGDARILDNRISQKTLGQWIADNQNCLGPKVKDTFNGKLPFLFKVLSVETALSIQAHPNKELAEKLHLQAPQHYPDANHKPEMAIALTSFQGLCGFRPVEEIVTFLKKVPEFQFLIGEDATQQLKQSMNGDPGAVASALRNCFSHLMKSEKKVVVEQLNLLVKRISQQVSAGNSMDDICGKLLLQLHQQYPGDIGCFAIYFLNLLSLKPGEAMFLEANVPHAYLKGDCVECMACSDNTVRAGLTPKFIDVSTLCEMLNYTPSPSKDRLFTPTRSQDDPYLSIYDPPVPDFTVMKMEVPGSVTEYKILALDSASILLMVQGTVTATTPTVQGEIPLQRGGVLFIGANESVSLKLTMPKDLLIFRACCLL</sequence>
<dbReference type="GO" id="GO:0009298">
    <property type="term" value="P:GDP-mannose biosynthetic process"/>
    <property type="evidence" value="ECO:0007669"/>
    <property type="project" value="InterPro"/>
</dbReference>
<dbReference type="InterPro" id="IPR016305">
    <property type="entry name" value="Mannose-6-P_Isomerase"/>
</dbReference>
<dbReference type="PROSITE" id="PS00966">
    <property type="entry name" value="PMI_I_2"/>
    <property type="match status" value="1"/>
</dbReference>
<evidence type="ECO:0000256" key="4">
    <source>
        <dbReference type="ARBA" id="ARBA00010772"/>
    </source>
</evidence>
<dbReference type="PROSITE" id="PS00965">
    <property type="entry name" value="PMI_I_1"/>
    <property type="match status" value="1"/>
</dbReference>
<dbReference type="PIRSF" id="PIRSF001480">
    <property type="entry name" value="Mannose-6-phosphate_isomerase"/>
    <property type="match status" value="1"/>
</dbReference>
<dbReference type="InterPro" id="IPR046458">
    <property type="entry name" value="PMI_typeI_hel"/>
</dbReference>
<keyword evidence="9 15" id="KW-0479">Metal-binding</keyword>